<comment type="caution">
    <text evidence="3">The sequence shown here is derived from an EMBL/GenBank/DDBJ whole genome shotgun (WGS) entry which is preliminary data.</text>
</comment>
<dbReference type="PANTHER" id="PTHR33067:SF31">
    <property type="entry name" value="RNA-DIRECTED DNA POLYMERASE"/>
    <property type="match status" value="1"/>
</dbReference>
<protein>
    <submittedName>
        <fullName evidence="3">Retrotransposon gag domain</fullName>
    </submittedName>
</protein>
<feature type="region of interest" description="Disordered" evidence="1">
    <location>
        <begin position="444"/>
        <end position="475"/>
    </location>
</feature>
<evidence type="ECO:0000259" key="2">
    <source>
        <dbReference type="Pfam" id="PF03732"/>
    </source>
</evidence>
<keyword evidence="4" id="KW-1185">Reference proteome</keyword>
<feature type="region of interest" description="Disordered" evidence="1">
    <location>
        <begin position="347"/>
        <end position="418"/>
    </location>
</feature>
<feature type="compositionally biased region" description="Low complexity" evidence="1">
    <location>
        <begin position="347"/>
        <end position="360"/>
    </location>
</feature>
<evidence type="ECO:0000313" key="3">
    <source>
        <dbReference type="EMBL" id="KAG7583610.1"/>
    </source>
</evidence>
<dbReference type="AlphaFoldDB" id="A0A8T2BAM6"/>
<gene>
    <name evidence="3" type="ORF">ISN44_As08g031250</name>
</gene>
<name>A0A8T2BAM6_ARASU</name>
<dbReference type="CDD" id="cd00303">
    <property type="entry name" value="retropepsin_like"/>
    <property type="match status" value="1"/>
</dbReference>
<sequence length="879" mass="98578">MHTRSRGNQNLLFNDNIDRIARQLREQTATDTMADIVDDQDQPNNIGAGDFPHNHNQRHGIVPPPVQNNNFEIKSGLIAMVQGNKFHGLPMEDPLDHLDEFERLCGLTKINGVSEGGFKLRLFPFSLGDKAHMWEKTLPQGSITTWDDCKKAFLAKFFSNSRTARLRNEISGFTQKNAETFCEAWERFKGYQTKCPHHGFGKASLLSTLYRGVLPKIRMLLDTASNGNFLNKDVGEGWELVENLAQSDRNYNEDYDRSIRTSTDTDDKHRKEMKALNDKLDKLLQVQQTHVHFVSEDEQFQVQEGENDQSAEISYIQNQGGYNKGYNNYRPNPNLSYRSTNVANPQDQVYPSQQQQQQPKPFVPYNQGQGFVPKQQFQGGYQQQQPPPGFPSQQHQTPSPPDSDIKNMNPGQLPGKAIQNPKEYATAHAITICHDRELPTRHATTSITEDSEVQDSAEKATEEPILDQSTRSPPAASQFLEKPAAAMTKDTVFMPPPKKLGDPGSFTLPCSIGPLAFNKCLCDLGGFISLMPLSVAKRLGFSEYKPFGNSLILADGSVRLPHGILEDLPIKIGNVEIPTEFIVLEMDEEPKDPLILGRPFLATAGAVIDVKKGKIDLNLGKDFKIKFDINDAMKKPTIEGQTFLVKEMDRLADELLEELADEDHLQTALTKSGEAGYLPSETLSSENLLDSRKATTGSNVIKGLIALEKNGMAAIEASSTHTRPADLTVYSSNPLTRPQSSCSTKLLDQKLESHNFAPDDWLKLMERSKWQDKAIRELTDTVRNLKDQIKVLHGKANLGPLNIKDIPNDEAIALVSKGKNEFTLEWSIEVDYPDDQKEVYFEKTGIEYSVADFSREHAEFDDPSTKEEEETSFHLHKPP</sequence>
<reference evidence="3 4" key="1">
    <citation type="submission" date="2020-12" db="EMBL/GenBank/DDBJ databases">
        <title>Concerted genomic and epigenomic changes stabilize Arabidopsis allopolyploids.</title>
        <authorList>
            <person name="Chen Z."/>
        </authorList>
    </citation>
    <scope>NUCLEOTIDE SEQUENCE [LARGE SCALE GENOMIC DNA]</scope>
    <source>
        <strain evidence="3">As9502</strain>
        <tissue evidence="3">Leaf</tissue>
    </source>
</reference>
<dbReference type="PANTHER" id="PTHR33067">
    <property type="entry name" value="RNA-DIRECTED DNA POLYMERASE-RELATED"/>
    <property type="match status" value="1"/>
</dbReference>
<feature type="compositionally biased region" description="Low complexity" evidence="1">
    <location>
        <begin position="373"/>
        <end position="384"/>
    </location>
</feature>
<feature type="compositionally biased region" description="Basic and acidic residues" evidence="1">
    <location>
        <begin position="854"/>
        <end position="866"/>
    </location>
</feature>
<dbReference type="OrthoDB" id="1427857at2759"/>
<proteinExistence type="predicted"/>
<dbReference type="Pfam" id="PF03732">
    <property type="entry name" value="Retrotrans_gag"/>
    <property type="match status" value="1"/>
</dbReference>
<feature type="domain" description="Retrotransposon gag" evidence="2">
    <location>
        <begin position="121"/>
        <end position="213"/>
    </location>
</feature>
<dbReference type="InterPro" id="IPR005162">
    <property type="entry name" value="Retrotrans_gag_dom"/>
</dbReference>
<dbReference type="Proteomes" id="UP000694251">
    <property type="component" value="Chromosome 8"/>
</dbReference>
<dbReference type="EMBL" id="JAEFBJ010000008">
    <property type="protein sequence ID" value="KAG7583610.1"/>
    <property type="molecule type" value="Genomic_DNA"/>
</dbReference>
<organism evidence="3 4">
    <name type="scientific">Arabidopsis suecica</name>
    <name type="common">Swedish thale-cress</name>
    <name type="synonym">Cardaminopsis suecica</name>
    <dbReference type="NCBI Taxonomy" id="45249"/>
    <lineage>
        <taxon>Eukaryota</taxon>
        <taxon>Viridiplantae</taxon>
        <taxon>Streptophyta</taxon>
        <taxon>Embryophyta</taxon>
        <taxon>Tracheophyta</taxon>
        <taxon>Spermatophyta</taxon>
        <taxon>Magnoliopsida</taxon>
        <taxon>eudicotyledons</taxon>
        <taxon>Gunneridae</taxon>
        <taxon>Pentapetalae</taxon>
        <taxon>rosids</taxon>
        <taxon>malvids</taxon>
        <taxon>Brassicales</taxon>
        <taxon>Brassicaceae</taxon>
        <taxon>Camelineae</taxon>
        <taxon>Arabidopsis</taxon>
    </lineage>
</organism>
<accession>A0A8T2BAM6</accession>
<evidence type="ECO:0000256" key="1">
    <source>
        <dbReference type="SAM" id="MobiDB-lite"/>
    </source>
</evidence>
<evidence type="ECO:0000313" key="4">
    <source>
        <dbReference type="Proteomes" id="UP000694251"/>
    </source>
</evidence>
<feature type="region of interest" description="Disordered" evidence="1">
    <location>
        <begin position="854"/>
        <end position="879"/>
    </location>
</feature>